<comment type="caution">
    <text evidence="1">The sequence shown here is derived from an EMBL/GenBank/DDBJ whole genome shotgun (WGS) entry which is preliminary data.</text>
</comment>
<dbReference type="RefSeq" id="WP_095134541.1">
    <property type="nucleotide sequence ID" value="NZ_NIBG01000015.1"/>
</dbReference>
<dbReference type="Pfam" id="PF12655">
    <property type="entry name" value="CDIF630_02480-like"/>
    <property type="match status" value="1"/>
</dbReference>
<dbReference type="EMBL" id="NIBG01000015">
    <property type="protein sequence ID" value="PAB58411.1"/>
    <property type="molecule type" value="Genomic_DNA"/>
</dbReference>
<proteinExistence type="predicted"/>
<reference evidence="1 2" key="1">
    <citation type="submission" date="2017-06" db="EMBL/GenBank/DDBJ databases">
        <title>Draft genome sequence of anaerobic fermentative bacterium Anaeromicrobium sediminis DY2726D isolated from West Pacific Ocean sediments.</title>
        <authorList>
            <person name="Zeng X."/>
        </authorList>
    </citation>
    <scope>NUCLEOTIDE SEQUENCE [LARGE SCALE GENOMIC DNA]</scope>
    <source>
        <strain evidence="1 2">DY2726D</strain>
    </source>
</reference>
<dbReference type="AlphaFoldDB" id="A0A267MFQ6"/>
<dbReference type="OrthoDB" id="1708132at2"/>
<name>A0A267MFQ6_9FIRM</name>
<gene>
    <name evidence="1" type="ORF">CCE28_14970</name>
</gene>
<protein>
    <submittedName>
        <fullName evidence="1">DUF3787 domain-containing protein</fullName>
    </submittedName>
</protein>
<organism evidence="1 2">
    <name type="scientific">Anaeromicrobium sediminis</name>
    <dbReference type="NCBI Taxonomy" id="1478221"/>
    <lineage>
        <taxon>Bacteria</taxon>
        <taxon>Bacillati</taxon>
        <taxon>Bacillota</taxon>
        <taxon>Clostridia</taxon>
        <taxon>Peptostreptococcales</taxon>
        <taxon>Thermotaleaceae</taxon>
        <taxon>Anaeromicrobium</taxon>
    </lineage>
</organism>
<sequence length="49" mass="5695">MRKKIKKPVENHQTAAWANVEQLKGEARVPIPATLEVDNAREWIEQNEK</sequence>
<dbReference type="InterPro" id="IPR024209">
    <property type="entry name" value="CDIF630_02480-like"/>
</dbReference>
<evidence type="ECO:0000313" key="2">
    <source>
        <dbReference type="Proteomes" id="UP000216024"/>
    </source>
</evidence>
<evidence type="ECO:0000313" key="1">
    <source>
        <dbReference type="EMBL" id="PAB58411.1"/>
    </source>
</evidence>
<keyword evidence="2" id="KW-1185">Reference proteome</keyword>
<dbReference type="Proteomes" id="UP000216024">
    <property type="component" value="Unassembled WGS sequence"/>
</dbReference>
<accession>A0A267MFQ6</accession>